<feature type="transmembrane region" description="Helical" evidence="1">
    <location>
        <begin position="12"/>
        <end position="32"/>
    </location>
</feature>
<reference evidence="2" key="1">
    <citation type="submission" date="2018-05" db="EMBL/GenBank/DDBJ databases">
        <authorList>
            <person name="Lanie J.A."/>
            <person name="Ng W.-L."/>
            <person name="Kazmierczak K.M."/>
            <person name="Andrzejewski T.M."/>
            <person name="Davidsen T.M."/>
            <person name="Wayne K.J."/>
            <person name="Tettelin H."/>
            <person name="Glass J.I."/>
            <person name="Rusch D."/>
            <person name="Podicherti R."/>
            <person name="Tsui H.-C.T."/>
            <person name="Winkler M.E."/>
        </authorList>
    </citation>
    <scope>NUCLEOTIDE SEQUENCE</scope>
</reference>
<sequence length="37" mass="4055">MFVAQITGPWKSFSLGNGISTYSAVAFLAIRFRSWGS</sequence>
<evidence type="ECO:0000256" key="1">
    <source>
        <dbReference type="SAM" id="Phobius"/>
    </source>
</evidence>
<keyword evidence="1" id="KW-0472">Membrane</keyword>
<accession>A0A383AHG1</accession>
<protein>
    <submittedName>
        <fullName evidence="2">Uncharacterized protein</fullName>
    </submittedName>
</protein>
<feature type="non-terminal residue" evidence="2">
    <location>
        <position position="37"/>
    </location>
</feature>
<organism evidence="2">
    <name type="scientific">marine metagenome</name>
    <dbReference type="NCBI Taxonomy" id="408172"/>
    <lineage>
        <taxon>unclassified sequences</taxon>
        <taxon>metagenomes</taxon>
        <taxon>ecological metagenomes</taxon>
    </lineage>
</organism>
<dbReference type="EMBL" id="UINC01192190">
    <property type="protein sequence ID" value="SVE07202.1"/>
    <property type="molecule type" value="Genomic_DNA"/>
</dbReference>
<keyword evidence="1" id="KW-0812">Transmembrane</keyword>
<keyword evidence="1" id="KW-1133">Transmembrane helix</keyword>
<evidence type="ECO:0000313" key="2">
    <source>
        <dbReference type="EMBL" id="SVE07202.1"/>
    </source>
</evidence>
<name>A0A383AHG1_9ZZZZ</name>
<gene>
    <name evidence="2" type="ORF">METZ01_LOCUS460056</name>
</gene>
<proteinExistence type="predicted"/>
<dbReference type="AlphaFoldDB" id="A0A383AHG1"/>